<protein>
    <submittedName>
        <fullName evidence="2">Uncharacterized protein</fullName>
    </submittedName>
</protein>
<dbReference type="Proteomes" id="UP001201980">
    <property type="component" value="Unassembled WGS sequence"/>
</dbReference>
<dbReference type="EMBL" id="JAKWBI020000115">
    <property type="protein sequence ID" value="KAJ2902371.1"/>
    <property type="molecule type" value="Genomic_DNA"/>
</dbReference>
<accession>A0AAD5WTS5</accession>
<dbReference type="AlphaFoldDB" id="A0AAD5WTS5"/>
<name>A0AAD5WTS5_9PEZI</name>
<reference evidence="2" key="1">
    <citation type="submission" date="2022-07" db="EMBL/GenBank/DDBJ databases">
        <title>Draft genome sequence of Zalerion maritima ATCC 34329, a (micro)plastics degrading marine fungus.</title>
        <authorList>
            <person name="Paco A."/>
            <person name="Goncalves M.F.M."/>
            <person name="Rocha-Santos T.A.P."/>
            <person name="Alves A."/>
        </authorList>
    </citation>
    <scope>NUCLEOTIDE SEQUENCE</scope>
    <source>
        <strain evidence="2">ATCC 34329</strain>
    </source>
</reference>
<organism evidence="2 3">
    <name type="scientific">Zalerion maritima</name>
    <dbReference type="NCBI Taxonomy" id="339359"/>
    <lineage>
        <taxon>Eukaryota</taxon>
        <taxon>Fungi</taxon>
        <taxon>Dikarya</taxon>
        <taxon>Ascomycota</taxon>
        <taxon>Pezizomycotina</taxon>
        <taxon>Sordariomycetes</taxon>
        <taxon>Lulworthiomycetidae</taxon>
        <taxon>Lulworthiales</taxon>
        <taxon>Lulworthiaceae</taxon>
        <taxon>Zalerion</taxon>
    </lineage>
</organism>
<gene>
    <name evidence="2" type="ORF">MKZ38_000688</name>
</gene>
<proteinExistence type="predicted"/>
<feature type="compositionally biased region" description="Polar residues" evidence="1">
    <location>
        <begin position="454"/>
        <end position="465"/>
    </location>
</feature>
<keyword evidence="3" id="KW-1185">Reference proteome</keyword>
<sequence length="528" mass="58662">MMSDNKAVRGERWNNEAHEVLAIAFADQVWAGIDQDKKDAIVSSMAAMGFDFTWQAIRWSIEKLGELAQALSSLSVFTSSLAIDIVLVNLFALLQKSFSTSLPPFPRSNALPEAWNSPRLRVSVNMPTEWNDKTQADLMISILQVCLPSFEPAQKQGIEQAMKAKGYPDVTWNAIRYGINSFNFLLSRWLFPDRMCLVFLWPYLNPPVNSIYLKSSSKLPLSTSQRPSNNSRLATPKASSVNNFIKMAPVWDEKAYLALLVALYSETQPNKDVWEVIIQRTTAAGFTFTHGAAYGIPATLQQSTNHIPSAVISHKPISLYHGLEPQATMPTEWTPETHESILGCMYAAMVGTPYSAEFWARLLQEVRGQGHEFTYTAFPMSARGPYVKWTSEVDLDILVALAPFLLEGGSLDRDQWEQVMARLHEMGHEFTLNALRQHLQKIRRTHAAGDGATANASGSGSNVATPTPKRKRAVAAKATPATGRRGKKAAEANLVDDDNDDEETPSKKVKHGQVPLVQLSRITKFNKL</sequence>
<evidence type="ECO:0000256" key="1">
    <source>
        <dbReference type="SAM" id="MobiDB-lite"/>
    </source>
</evidence>
<comment type="caution">
    <text evidence="2">The sequence shown here is derived from an EMBL/GenBank/DDBJ whole genome shotgun (WGS) entry which is preliminary data.</text>
</comment>
<evidence type="ECO:0000313" key="2">
    <source>
        <dbReference type="EMBL" id="KAJ2902371.1"/>
    </source>
</evidence>
<evidence type="ECO:0000313" key="3">
    <source>
        <dbReference type="Proteomes" id="UP001201980"/>
    </source>
</evidence>
<feature type="compositionally biased region" description="Acidic residues" evidence="1">
    <location>
        <begin position="494"/>
        <end position="503"/>
    </location>
</feature>
<feature type="region of interest" description="Disordered" evidence="1">
    <location>
        <begin position="444"/>
        <end position="515"/>
    </location>
</feature>